<protein>
    <submittedName>
        <fullName evidence="1">Uncharacterized protein</fullName>
    </submittedName>
</protein>
<dbReference type="AlphaFoldDB" id="A0A0A9BNC3"/>
<dbReference type="EMBL" id="GBRH01232431">
    <property type="protein sequence ID" value="JAD65464.1"/>
    <property type="molecule type" value="Transcribed_RNA"/>
</dbReference>
<name>A0A0A9BNC3_ARUDO</name>
<accession>A0A0A9BNC3</accession>
<proteinExistence type="predicted"/>
<organism evidence="1">
    <name type="scientific">Arundo donax</name>
    <name type="common">Giant reed</name>
    <name type="synonym">Donax arundinaceus</name>
    <dbReference type="NCBI Taxonomy" id="35708"/>
    <lineage>
        <taxon>Eukaryota</taxon>
        <taxon>Viridiplantae</taxon>
        <taxon>Streptophyta</taxon>
        <taxon>Embryophyta</taxon>
        <taxon>Tracheophyta</taxon>
        <taxon>Spermatophyta</taxon>
        <taxon>Magnoliopsida</taxon>
        <taxon>Liliopsida</taxon>
        <taxon>Poales</taxon>
        <taxon>Poaceae</taxon>
        <taxon>PACMAD clade</taxon>
        <taxon>Arundinoideae</taxon>
        <taxon>Arundineae</taxon>
        <taxon>Arundo</taxon>
    </lineage>
</organism>
<reference evidence="1" key="1">
    <citation type="submission" date="2014-09" db="EMBL/GenBank/DDBJ databases">
        <authorList>
            <person name="Magalhaes I.L.F."/>
            <person name="Oliveira U."/>
            <person name="Santos F.R."/>
            <person name="Vidigal T.H.D.A."/>
            <person name="Brescovit A.D."/>
            <person name="Santos A.J."/>
        </authorList>
    </citation>
    <scope>NUCLEOTIDE SEQUENCE</scope>
    <source>
        <tissue evidence="1">Shoot tissue taken approximately 20 cm above the soil surface</tissue>
    </source>
</reference>
<sequence>MIFTILYLYTMIRTCYIVS</sequence>
<reference evidence="1" key="2">
    <citation type="journal article" date="2015" name="Data Brief">
        <title>Shoot transcriptome of the giant reed, Arundo donax.</title>
        <authorList>
            <person name="Barrero R.A."/>
            <person name="Guerrero F.D."/>
            <person name="Moolhuijzen P."/>
            <person name="Goolsby J.A."/>
            <person name="Tidwell J."/>
            <person name="Bellgard S.E."/>
            <person name="Bellgard M.I."/>
        </authorList>
    </citation>
    <scope>NUCLEOTIDE SEQUENCE</scope>
    <source>
        <tissue evidence="1">Shoot tissue taken approximately 20 cm above the soil surface</tissue>
    </source>
</reference>
<evidence type="ECO:0000313" key="1">
    <source>
        <dbReference type="EMBL" id="JAD65464.1"/>
    </source>
</evidence>